<feature type="domain" description="GST N-terminal" evidence="1">
    <location>
        <begin position="13"/>
        <end position="92"/>
    </location>
</feature>
<name>A0ABZ0UPA5_9RICK</name>
<dbReference type="PANTHER" id="PTHR43969">
    <property type="entry name" value="GLUTATHIONE S TRANSFERASE D10, ISOFORM A-RELATED"/>
    <property type="match status" value="1"/>
</dbReference>
<dbReference type="SUPFAM" id="SSF47616">
    <property type="entry name" value="GST C-terminal domain-like"/>
    <property type="match status" value="1"/>
</dbReference>
<organism evidence="2 3">
    <name type="scientific">Candidatus Fokinia crypta</name>
    <dbReference type="NCBI Taxonomy" id="1920990"/>
    <lineage>
        <taxon>Bacteria</taxon>
        <taxon>Pseudomonadati</taxon>
        <taxon>Pseudomonadota</taxon>
        <taxon>Alphaproteobacteria</taxon>
        <taxon>Rickettsiales</taxon>
        <taxon>Candidatus Midichloriaceae</taxon>
        <taxon>Candidatus Fokinia</taxon>
    </lineage>
</organism>
<dbReference type="Gene3D" id="1.20.1050.10">
    <property type="match status" value="1"/>
</dbReference>
<dbReference type="Proteomes" id="UP001325140">
    <property type="component" value="Chromosome"/>
</dbReference>
<dbReference type="RefSeq" id="WP_323721938.1">
    <property type="nucleotide sequence ID" value="NZ_CP110343.1"/>
</dbReference>
<evidence type="ECO:0000313" key="3">
    <source>
        <dbReference type="Proteomes" id="UP001325140"/>
    </source>
</evidence>
<sequence length="240" mass="27957">MKTESVECIDNSKIVQLHYSSICPLSRMVRIALLEQKYQLHLVEENYVHDNHEILAINPLGTLPFMVFQDNTVIKNLWGIIDYIINKNDIFGHTVMPSFLKNFERAEILFNVEWFCTKFFNDVTLPIIQQKIVNFTTKRIPPNSTSIRNALRNMHIHMEYLKLSLAESNYIESSTPTIADYSAAAQISILDYTGDIMWNTINKRIKGWYSLIKSRPSFRTVLKDRILSLSPPPHYEDPDF</sequence>
<evidence type="ECO:0000259" key="1">
    <source>
        <dbReference type="PROSITE" id="PS50404"/>
    </source>
</evidence>
<dbReference type="PANTHER" id="PTHR43969:SF9">
    <property type="entry name" value="GLUTATHIONE S TRANSFERASE D10, ISOFORM A-RELATED"/>
    <property type="match status" value="1"/>
</dbReference>
<protein>
    <submittedName>
        <fullName evidence="2">Glutathione S-transferase family protein</fullName>
    </submittedName>
</protein>
<reference evidence="2" key="1">
    <citation type="submission" date="2022-10" db="EMBL/GenBank/DDBJ databases">
        <title>Host association and intracellularity evolved multiple times independently in the Rickettsiales.</title>
        <authorList>
            <person name="Castelli M."/>
            <person name="Nardi T."/>
            <person name="Gammuto L."/>
            <person name="Bellinzona G."/>
            <person name="Sabaneyeva E."/>
            <person name="Potekhin A."/>
            <person name="Serra V."/>
            <person name="Petroni G."/>
            <person name="Sassera D."/>
        </authorList>
    </citation>
    <scope>NUCLEOTIDE SEQUENCE [LARGE SCALE GENOMIC DNA]</scope>
    <source>
        <strain evidence="2">US_Bl 11III1</strain>
    </source>
</reference>
<proteinExistence type="predicted"/>
<keyword evidence="3" id="KW-1185">Reference proteome</keyword>
<dbReference type="Gene3D" id="3.40.30.10">
    <property type="entry name" value="Glutaredoxin"/>
    <property type="match status" value="1"/>
</dbReference>
<dbReference type="SUPFAM" id="SSF52833">
    <property type="entry name" value="Thioredoxin-like"/>
    <property type="match status" value="1"/>
</dbReference>
<dbReference type="InterPro" id="IPR036249">
    <property type="entry name" value="Thioredoxin-like_sf"/>
</dbReference>
<evidence type="ECO:0000313" key="2">
    <source>
        <dbReference type="EMBL" id="WPX97960.1"/>
    </source>
</evidence>
<gene>
    <name evidence="2" type="ORF">Fokcrypt_00485</name>
</gene>
<dbReference type="EMBL" id="CP110343">
    <property type="protein sequence ID" value="WPX97960.1"/>
    <property type="molecule type" value="Genomic_DNA"/>
</dbReference>
<dbReference type="CDD" id="cd00570">
    <property type="entry name" value="GST_N_family"/>
    <property type="match status" value="1"/>
</dbReference>
<accession>A0ABZ0UPA5</accession>
<dbReference type="InterPro" id="IPR036282">
    <property type="entry name" value="Glutathione-S-Trfase_C_sf"/>
</dbReference>
<dbReference type="PROSITE" id="PS50404">
    <property type="entry name" value="GST_NTER"/>
    <property type="match status" value="1"/>
</dbReference>
<dbReference type="Pfam" id="PF13417">
    <property type="entry name" value="GST_N_3"/>
    <property type="match status" value="1"/>
</dbReference>
<dbReference type="InterPro" id="IPR004045">
    <property type="entry name" value="Glutathione_S-Trfase_N"/>
</dbReference>
<dbReference type="CDD" id="cd00299">
    <property type="entry name" value="GST_C_family"/>
    <property type="match status" value="1"/>
</dbReference>